<evidence type="ECO:0000256" key="1">
    <source>
        <dbReference type="SAM" id="SignalP"/>
    </source>
</evidence>
<dbReference type="Gene3D" id="2.60.40.3230">
    <property type="match status" value="1"/>
</dbReference>
<reference evidence="2" key="1">
    <citation type="submission" date="2021-12" db="EMBL/GenBank/DDBJ databases">
        <authorList>
            <person name="Rodrigo-Torres L."/>
            <person name="Arahal R. D."/>
            <person name="Lucena T."/>
        </authorList>
    </citation>
    <scope>NUCLEOTIDE SEQUENCE</scope>
    <source>
        <strain evidence="2">CECT 8226</strain>
    </source>
</reference>
<proteinExistence type="predicted"/>
<dbReference type="Proteomes" id="UP000838160">
    <property type="component" value="Unassembled WGS sequence"/>
</dbReference>
<dbReference type="EMBL" id="CAKLCM010000002">
    <property type="protein sequence ID" value="CAH0525551.1"/>
    <property type="molecule type" value="Genomic_DNA"/>
</dbReference>
<dbReference type="InterPro" id="IPR010824">
    <property type="entry name" value="DUF1425"/>
</dbReference>
<dbReference type="PROSITE" id="PS51257">
    <property type="entry name" value="PROKAR_LIPOPROTEIN"/>
    <property type="match status" value="1"/>
</dbReference>
<evidence type="ECO:0000313" key="2">
    <source>
        <dbReference type="EMBL" id="CAH0525551.1"/>
    </source>
</evidence>
<organism evidence="2 3">
    <name type="scientific">Vibrio hippocampi</name>
    <dbReference type="NCBI Taxonomy" id="654686"/>
    <lineage>
        <taxon>Bacteria</taxon>
        <taxon>Pseudomonadati</taxon>
        <taxon>Pseudomonadota</taxon>
        <taxon>Gammaproteobacteria</taxon>
        <taxon>Vibrionales</taxon>
        <taxon>Vibrionaceae</taxon>
        <taxon>Vibrio</taxon>
    </lineage>
</organism>
<name>A0ABN8DEQ1_9VIBR</name>
<keyword evidence="3" id="KW-1185">Reference proteome</keyword>
<keyword evidence="1" id="KW-0732">Signal</keyword>
<accession>A0ABN8DEQ1</accession>
<gene>
    <name evidence="2" type="ORF">VHP8226_01078</name>
</gene>
<protein>
    <recommendedName>
        <fullName evidence="4">DUF1425 domain-containing protein</fullName>
    </recommendedName>
</protein>
<evidence type="ECO:0000313" key="3">
    <source>
        <dbReference type="Proteomes" id="UP000838160"/>
    </source>
</evidence>
<dbReference type="RefSeq" id="WP_237484077.1">
    <property type="nucleotide sequence ID" value="NZ_CAKLCM010000002.1"/>
</dbReference>
<dbReference type="Pfam" id="PF07233">
    <property type="entry name" value="DUF1425"/>
    <property type="match status" value="1"/>
</dbReference>
<feature type="chain" id="PRO_5047317348" description="DUF1425 domain-containing protein" evidence="1">
    <location>
        <begin position="25"/>
        <end position="131"/>
    </location>
</feature>
<feature type="signal peptide" evidence="1">
    <location>
        <begin position="1"/>
        <end position="24"/>
    </location>
</feature>
<dbReference type="InterPro" id="IPR038483">
    <property type="entry name" value="YcfL-like_sf"/>
</dbReference>
<dbReference type="CDD" id="cd09030">
    <property type="entry name" value="DUF1425"/>
    <property type="match status" value="1"/>
</dbReference>
<comment type="caution">
    <text evidence="2">The sequence shown here is derived from an EMBL/GenBank/DDBJ whole genome shotgun (WGS) entry which is preliminary data.</text>
</comment>
<evidence type="ECO:0008006" key="4">
    <source>
        <dbReference type="Google" id="ProtNLM"/>
    </source>
</evidence>
<sequence length="131" mass="14925">MNKSMIFMLALVLGLAGCTNNYSAGVSVEGQTQSVFYGDEYLGAQFDVKNIRTLDRHGHARGVVELTNTSDFNQSIQYRFYWYDQQGLEVNTKQAPWKRQIFRGGETLTLSEVSISPEGKEFRMQLREAKD</sequence>